<proteinExistence type="predicted"/>
<reference evidence="1" key="1">
    <citation type="submission" date="2014-11" db="EMBL/GenBank/DDBJ databases">
        <authorList>
            <person name="Amaro Gonzalez C."/>
        </authorList>
    </citation>
    <scope>NUCLEOTIDE SEQUENCE</scope>
</reference>
<dbReference type="EMBL" id="GBXM01025493">
    <property type="protein sequence ID" value="JAH83084.1"/>
    <property type="molecule type" value="Transcribed_RNA"/>
</dbReference>
<accession>A0A0E9VY61</accession>
<organism evidence="1">
    <name type="scientific">Anguilla anguilla</name>
    <name type="common">European freshwater eel</name>
    <name type="synonym">Muraena anguilla</name>
    <dbReference type="NCBI Taxonomy" id="7936"/>
    <lineage>
        <taxon>Eukaryota</taxon>
        <taxon>Metazoa</taxon>
        <taxon>Chordata</taxon>
        <taxon>Craniata</taxon>
        <taxon>Vertebrata</taxon>
        <taxon>Euteleostomi</taxon>
        <taxon>Actinopterygii</taxon>
        <taxon>Neopterygii</taxon>
        <taxon>Teleostei</taxon>
        <taxon>Anguilliformes</taxon>
        <taxon>Anguillidae</taxon>
        <taxon>Anguilla</taxon>
    </lineage>
</organism>
<evidence type="ECO:0000313" key="1">
    <source>
        <dbReference type="EMBL" id="JAH83084.1"/>
    </source>
</evidence>
<reference evidence="1" key="2">
    <citation type="journal article" date="2015" name="Fish Shellfish Immunol.">
        <title>Early steps in the European eel (Anguilla anguilla)-Vibrio vulnificus interaction in the gills: Role of the RtxA13 toxin.</title>
        <authorList>
            <person name="Callol A."/>
            <person name="Pajuelo D."/>
            <person name="Ebbesson L."/>
            <person name="Teles M."/>
            <person name="MacKenzie S."/>
            <person name="Amaro C."/>
        </authorList>
    </citation>
    <scope>NUCLEOTIDE SEQUENCE</scope>
</reference>
<sequence length="30" mass="3464">MARVMTVRSNTSPSTSRVMVRRYVSCCRQT</sequence>
<dbReference type="AlphaFoldDB" id="A0A0E9VY61"/>
<name>A0A0E9VY61_ANGAN</name>
<protein>
    <submittedName>
        <fullName evidence="1">Uncharacterized protein</fullName>
    </submittedName>
</protein>